<evidence type="ECO:0000313" key="2">
    <source>
        <dbReference type="Proteomes" id="UP001055439"/>
    </source>
</evidence>
<dbReference type="EMBL" id="CP097502">
    <property type="protein sequence ID" value="URD72036.1"/>
    <property type="molecule type" value="Genomic_DNA"/>
</dbReference>
<name>A0A9E7E801_9LILI</name>
<evidence type="ECO:0000313" key="1">
    <source>
        <dbReference type="EMBL" id="URD72036.1"/>
    </source>
</evidence>
<accession>A0A9E7E801</accession>
<dbReference type="Proteomes" id="UP001055439">
    <property type="component" value="Chromosome 1"/>
</dbReference>
<dbReference type="PANTHER" id="PTHR35833:SF1">
    <property type="entry name" value="GALACTOSE-BINDING DOMAIN-CONTAINING PROTEIN"/>
    <property type="match status" value="1"/>
</dbReference>
<reference evidence="1" key="1">
    <citation type="submission" date="2022-05" db="EMBL/GenBank/DDBJ databases">
        <title>The Musa troglodytarum L. genome provides insights into the mechanism of non-climacteric behaviour and enrichment of carotenoids.</title>
        <authorList>
            <person name="Wang J."/>
        </authorList>
    </citation>
    <scope>NUCLEOTIDE SEQUENCE</scope>
    <source>
        <tissue evidence="1">Leaf</tissue>
    </source>
</reference>
<gene>
    <name evidence="1" type="ORF">MUK42_37518</name>
</gene>
<keyword evidence="2" id="KW-1185">Reference proteome</keyword>
<sequence length="208" mass="23136">MPLPSDIDLYKCSFPKVADQESLAVSSNSVICAHGTSSISSSPDEVKRKIDASEAATRKDILQDANLQFAPRDLSKIVLTNVSNYFTGDCICLNSGCGVSKVNKISNNNFQLNTGFFADYLYSQADHLQLVNHQDSVFSASEFERSQHDITPESHEAAIDALLLAAEWYVNSFFMISYGCNSELMNQMKIIRSKFKNKNGLVEFNKRP</sequence>
<proteinExistence type="predicted"/>
<organism evidence="1 2">
    <name type="scientific">Musa troglodytarum</name>
    <name type="common">fe'i banana</name>
    <dbReference type="NCBI Taxonomy" id="320322"/>
    <lineage>
        <taxon>Eukaryota</taxon>
        <taxon>Viridiplantae</taxon>
        <taxon>Streptophyta</taxon>
        <taxon>Embryophyta</taxon>
        <taxon>Tracheophyta</taxon>
        <taxon>Spermatophyta</taxon>
        <taxon>Magnoliopsida</taxon>
        <taxon>Liliopsida</taxon>
        <taxon>Zingiberales</taxon>
        <taxon>Musaceae</taxon>
        <taxon>Musa</taxon>
    </lineage>
</organism>
<protein>
    <submittedName>
        <fullName evidence="1">Uncharacterized protein</fullName>
    </submittedName>
</protein>
<dbReference type="PANTHER" id="PTHR35833">
    <property type="entry name" value="GALACTOSE-BINDING DOMAIN-LIKE, ARMADILLO-TYPE FOLD PROTEIN-RELATED"/>
    <property type="match status" value="1"/>
</dbReference>
<dbReference type="AlphaFoldDB" id="A0A9E7E801"/>